<evidence type="ECO:0000256" key="4">
    <source>
        <dbReference type="ARBA" id="ARBA00023002"/>
    </source>
</evidence>
<dbReference type="EMBL" id="CP059733">
    <property type="protein sequence ID" value="WDE03500.1"/>
    <property type="molecule type" value="Genomic_DNA"/>
</dbReference>
<dbReference type="SMART" id="SM00558">
    <property type="entry name" value="JmjC"/>
    <property type="match status" value="1"/>
</dbReference>
<protein>
    <submittedName>
        <fullName evidence="7">Cupin domain-containing protein</fullName>
    </submittedName>
</protein>
<dbReference type="Pfam" id="PF08007">
    <property type="entry name" value="JmjC_2"/>
    <property type="match status" value="1"/>
</dbReference>
<sequence>MYQLTLPDFTRDEFLRDYWQQKPVVIRGGFSDFQNPLSADELAGLATMEQVESRLVSFVNGQWQAEFGPFSSFEHLGKKNWSLVVQAVDHFCEPAAKLIEPFRFVPNWRLDDLMVSFATPGGGVGPHIDLYDVFICQGSGKRHWRVGNRGEYREFAAHEALLHVDPFEAIIDVELQPGDILYIPPGFPHEGITLETSMSFSVGFRTQSRMNLFSALADHLIDRDIANELIEDPGRPLSTAPGEINNTDYQLIKQQFTQVLADDALMRAFIGSHLSQAKHELDRCEEELGGYTRGDVSQILQQATEPGVVQPAYCLHRLGGLRAFYFSDILASGVCYINGEPYPFDINIAPVIKLLCDQVTVSPQELAPWCENEHFIDFITEQINAGYWYFA</sequence>
<keyword evidence="3" id="KW-0223">Dioxygenase</keyword>
<dbReference type="InterPro" id="IPR039994">
    <property type="entry name" value="NO66-like"/>
</dbReference>
<dbReference type="SUPFAM" id="SSF51197">
    <property type="entry name" value="Clavaminate synthase-like"/>
    <property type="match status" value="1"/>
</dbReference>
<dbReference type="Gene3D" id="2.60.120.650">
    <property type="entry name" value="Cupin"/>
    <property type="match status" value="1"/>
</dbReference>
<evidence type="ECO:0000256" key="5">
    <source>
        <dbReference type="ARBA" id="ARBA00023004"/>
    </source>
</evidence>
<dbReference type="AlphaFoldDB" id="A0AAE9YZV5"/>
<evidence type="ECO:0000313" key="8">
    <source>
        <dbReference type="Proteomes" id="UP000032352"/>
    </source>
</evidence>
<organism evidence="7 8">
    <name type="scientific">Thalassomonas viridans</name>
    <dbReference type="NCBI Taxonomy" id="137584"/>
    <lineage>
        <taxon>Bacteria</taxon>
        <taxon>Pseudomonadati</taxon>
        <taxon>Pseudomonadota</taxon>
        <taxon>Gammaproteobacteria</taxon>
        <taxon>Alteromonadales</taxon>
        <taxon>Colwelliaceae</taxon>
        <taxon>Thalassomonas</taxon>
    </lineage>
</organism>
<comment type="cofactor">
    <cofactor evidence="1">
        <name>Fe(2+)</name>
        <dbReference type="ChEBI" id="CHEBI:29033"/>
    </cofactor>
</comment>
<dbReference type="PANTHER" id="PTHR13096">
    <property type="entry name" value="MINA53 MYC INDUCED NUCLEAR ANTIGEN"/>
    <property type="match status" value="1"/>
</dbReference>
<dbReference type="PROSITE" id="PS51184">
    <property type="entry name" value="JMJC"/>
    <property type="match status" value="1"/>
</dbReference>
<keyword evidence="8" id="KW-1185">Reference proteome</keyword>
<feature type="domain" description="JmjC" evidence="6">
    <location>
        <begin position="94"/>
        <end position="221"/>
    </location>
</feature>
<keyword evidence="4" id="KW-0560">Oxidoreductase</keyword>
<reference evidence="7 8" key="2">
    <citation type="journal article" date="2022" name="Mar. Drugs">
        <title>Bioassay-Guided Fractionation Leads to the Detection of Cholic Acid Generated by the Rare Thalassomonas sp.</title>
        <authorList>
            <person name="Pheiffer F."/>
            <person name="Schneider Y.K."/>
            <person name="Hansen E.H."/>
            <person name="Andersen J.H."/>
            <person name="Isaksson J."/>
            <person name="Busche T."/>
            <person name="R C."/>
            <person name="Kalinowski J."/>
            <person name="Zyl L.V."/>
            <person name="Trindade M."/>
        </authorList>
    </citation>
    <scope>NUCLEOTIDE SEQUENCE [LARGE SCALE GENOMIC DNA]</scope>
    <source>
        <strain evidence="7 8">XOM25</strain>
    </source>
</reference>
<dbReference type="GO" id="GO:0016706">
    <property type="term" value="F:2-oxoglutarate-dependent dioxygenase activity"/>
    <property type="evidence" value="ECO:0007669"/>
    <property type="project" value="TreeGrafter"/>
</dbReference>
<dbReference type="PANTHER" id="PTHR13096:SF8">
    <property type="entry name" value="RIBOSOMAL OXYGENASE 1"/>
    <property type="match status" value="1"/>
</dbReference>
<gene>
    <name evidence="7" type="ORF">SG34_019170</name>
</gene>
<keyword evidence="2" id="KW-0479">Metal-binding</keyword>
<evidence type="ECO:0000259" key="6">
    <source>
        <dbReference type="PROSITE" id="PS51184"/>
    </source>
</evidence>
<dbReference type="Pfam" id="PF20514">
    <property type="entry name" value="WHD_ROXA"/>
    <property type="match status" value="1"/>
</dbReference>
<evidence type="ECO:0000313" key="7">
    <source>
        <dbReference type="EMBL" id="WDE03500.1"/>
    </source>
</evidence>
<keyword evidence="5" id="KW-0408">Iron</keyword>
<dbReference type="RefSeq" id="WP_044841812.1">
    <property type="nucleotide sequence ID" value="NZ_CP059733.1"/>
</dbReference>
<evidence type="ECO:0000256" key="3">
    <source>
        <dbReference type="ARBA" id="ARBA00022964"/>
    </source>
</evidence>
<name>A0AAE9YZV5_9GAMM</name>
<dbReference type="Gene3D" id="3.40.366.30">
    <property type="entry name" value="50S ribosomal protein L16 arginine hydroxylase, Chain A, Domain 2"/>
    <property type="match status" value="1"/>
</dbReference>
<dbReference type="Proteomes" id="UP000032352">
    <property type="component" value="Chromosome"/>
</dbReference>
<accession>A0AAE9YZV5</accession>
<dbReference type="InterPro" id="IPR046799">
    <property type="entry name" value="ROXA-like_wH"/>
</dbReference>
<reference evidence="7 8" key="1">
    <citation type="journal article" date="2015" name="Genome Announc.">
        <title>Draft Genome Sequences of Marine Isolates of Thalassomonas viridans and Thalassomonas actiniarum.</title>
        <authorList>
            <person name="Olonade I."/>
            <person name="van Zyl L.J."/>
            <person name="Trindade M."/>
        </authorList>
    </citation>
    <scope>NUCLEOTIDE SEQUENCE [LARGE SCALE GENOMIC DNA]</scope>
    <source>
        <strain evidence="7 8">XOM25</strain>
    </source>
</reference>
<dbReference type="GO" id="GO:0046872">
    <property type="term" value="F:metal ion binding"/>
    <property type="evidence" value="ECO:0007669"/>
    <property type="project" value="UniProtKB-KW"/>
</dbReference>
<dbReference type="KEGG" id="tvd:SG34_019170"/>
<dbReference type="InterPro" id="IPR003347">
    <property type="entry name" value="JmjC_dom"/>
</dbReference>
<proteinExistence type="predicted"/>
<evidence type="ECO:0000256" key="2">
    <source>
        <dbReference type="ARBA" id="ARBA00022723"/>
    </source>
</evidence>
<evidence type="ECO:0000256" key="1">
    <source>
        <dbReference type="ARBA" id="ARBA00001954"/>
    </source>
</evidence>